<feature type="chain" id="PRO_5045363156" description="Secreted protein" evidence="1">
    <location>
        <begin position="21"/>
        <end position="416"/>
    </location>
</feature>
<evidence type="ECO:0000313" key="3">
    <source>
        <dbReference type="Proteomes" id="UP000611554"/>
    </source>
</evidence>
<protein>
    <recommendedName>
        <fullName evidence="4">Secreted protein</fullName>
    </recommendedName>
</protein>
<evidence type="ECO:0000256" key="1">
    <source>
        <dbReference type="SAM" id="SignalP"/>
    </source>
</evidence>
<name>A0ABQ2R065_9ACTN</name>
<feature type="signal peptide" evidence="1">
    <location>
        <begin position="1"/>
        <end position="20"/>
    </location>
</feature>
<organism evidence="2 3">
    <name type="scientific">Streptosporangium pseudovulgare</name>
    <dbReference type="NCBI Taxonomy" id="35765"/>
    <lineage>
        <taxon>Bacteria</taxon>
        <taxon>Bacillati</taxon>
        <taxon>Actinomycetota</taxon>
        <taxon>Actinomycetes</taxon>
        <taxon>Streptosporangiales</taxon>
        <taxon>Streptosporangiaceae</taxon>
        <taxon>Streptosporangium</taxon>
    </lineage>
</organism>
<keyword evidence="1" id="KW-0732">Signal</keyword>
<dbReference type="Proteomes" id="UP000611554">
    <property type="component" value="Unassembled WGS sequence"/>
</dbReference>
<evidence type="ECO:0008006" key="4">
    <source>
        <dbReference type="Google" id="ProtNLM"/>
    </source>
</evidence>
<sequence length="416" mass="44329">MASALSALCLTLVQSPPAVAASVLSPMDATRMKLTAGDFQSRWDAISAIEASGRVTSYTGQTALTPLLDGKGRTGTRGLCHATNLNPDYKPDGFCWDTADDTSAEWTPQGLTASHDAQPGGTWLGKYVYIASWHYTGDTFARISVVDNSPGLPTTYDHVLLVDPYGAGSAANFRAVGDPNSGRTPVPGGHADGISWYGSKLFLATGHQIQVYDLRHLWRMSDNTAASVGIQGDGRSTARYHNWALPMIGVYHNGNKGDPCTDTAPCLTSLSLDRTGADGLITSEINATGGRPVVRWPLNATDALLQTDGARNHLGTVTATVAYRVPIWKVQGAATDGTHYYFSGECPAYAGSTDSDVPYCVHWAVPNQAPHVLTYAPPLTQNLSWSPSAGRLWGLNERADHTAPGKRVVFSLDPPD</sequence>
<evidence type="ECO:0000313" key="2">
    <source>
        <dbReference type="EMBL" id="GGQ06763.1"/>
    </source>
</evidence>
<gene>
    <name evidence="2" type="ORF">GCM10010140_41190</name>
</gene>
<keyword evidence="3" id="KW-1185">Reference proteome</keyword>
<proteinExistence type="predicted"/>
<accession>A0ABQ2R065</accession>
<comment type="caution">
    <text evidence="2">The sequence shown here is derived from an EMBL/GenBank/DDBJ whole genome shotgun (WGS) entry which is preliminary data.</text>
</comment>
<dbReference type="EMBL" id="BMQJ01000010">
    <property type="protein sequence ID" value="GGQ06763.1"/>
    <property type="molecule type" value="Genomic_DNA"/>
</dbReference>
<reference evidence="3" key="1">
    <citation type="journal article" date="2019" name="Int. J. Syst. Evol. Microbiol.">
        <title>The Global Catalogue of Microorganisms (GCM) 10K type strain sequencing project: providing services to taxonomists for standard genome sequencing and annotation.</title>
        <authorList>
            <consortium name="The Broad Institute Genomics Platform"/>
            <consortium name="The Broad Institute Genome Sequencing Center for Infectious Disease"/>
            <person name="Wu L."/>
            <person name="Ma J."/>
        </authorList>
    </citation>
    <scope>NUCLEOTIDE SEQUENCE [LARGE SCALE GENOMIC DNA]</scope>
    <source>
        <strain evidence="3">JCM 3115</strain>
    </source>
</reference>